<evidence type="ECO:0000313" key="2">
    <source>
        <dbReference type="Proteomes" id="UP001153332"/>
    </source>
</evidence>
<organism evidence="1 2">
    <name type="scientific">Lasiodiplodia mahajangana</name>
    <dbReference type="NCBI Taxonomy" id="1108764"/>
    <lineage>
        <taxon>Eukaryota</taxon>
        <taxon>Fungi</taxon>
        <taxon>Dikarya</taxon>
        <taxon>Ascomycota</taxon>
        <taxon>Pezizomycotina</taxon>
        <taxon>Dothideomycetes</taxon>
        <taxon>Dothideomycetes incertae sedis</taxon>
        <taxon>Botryosphaeriales</taxon>
        <taxon>Botryosphaeriaceae</taxon>
        <taxon>Lasiodiplodia</taxon>
    </lineage>
</organism>
<reference evidence="1" key="1">
    <citation type="submission" date="2022-12" db="EMBL/GenBank/DDBJ databases">
        <title>Genome Sequence of Lasiodiplodia mahajangana.</title>
        <authorList>
            <person name="Buettner E."/>
        </authorList>
    </citation>
    <scope>NUCLEOTIDE SEQUENCE</scope>
    <source>
        <strain evidence="1">VT137</strain>
    </source>
</reference>
<dbReference type="Proteomes" id="UP001153332">
    <property type="component" value="Unassembled WGS sequence"/>
</dbReference>
<dbReference type="EMBL" id="JAPUUL010002805">
    <property type="protein sequence ID" value="KAJ8124739.1"/>
    <property type="molecule type" value="Genomic_DNA"/>
</dbReference>
<proteinExistence type="predicted"/>
<comment type="caution">
    <text evidence="1">The sequence shown here is derived from an EMBL/GenBank/DDBJ whole genome shotgun (WGS) entry which is preliminary data.</text>
</comment>
<evidence type="ECO:0000313" key="1">
    <source>
        <dbReference type="EMBL" id="KAJ8124739.1"/>
    </source>
</evidence>
<name>A0ACC2JBD2_9PEZI</name>
<accession>A0ACC2JBD2</accession>
<protein>
    <submittedName>
        <fullName evidence="1">Uncharacterized protein</fullName>
    </submittedName>
</protein>
<sequence>MATPSTGQWTLASQDGLEALHYDANGTKSEQDLGPGDVLVELRAASLNYRDLVVTQGSLNAAIPIEVIPSLIPGSDGSGRILAIGSAVAAARPDLKPGVDVITHMCPNIADDVLPGFDEVSGGRE</sequence>
<keyword evidence="2" id="KW-1185">Reference proteome</keyword>
<gene>
    <name evidence="1" type="ORF">O1611_g8901</name>
</gene>